<dbReference type="PANTHER" id="PTHR43155:SF2">
    <property type="entry name" value="CYCLIC DI-GMP PHOSPHODIESTERASE PA4108"/>
    <property type="match status" value="1"/>
</dbReference>
<evidence type="ECO:0000256" key="1">
    <source>
        <dbReference type="SAM" id="MobiDB-lite"/>
    </source>
</evidence>
<dbReference type="Gene3D" id="1.10.3210.10">
    <property type="entry name" value="Hypothetical protein af1432"/>
    <property type="match status" value="1"/>
</dbReference>
<gene>
    <name evidence="4" type="ORF">SAMN02745885_00540</name>
</gene>
<feature type="transmembrane region" description="Helical" evidence="2">
    <location>
        <begin position="73"/>
        <end position="89"/>
    </location>
</feature>
<dbReference type="SMART" id="SM00471">
    <property type="entry name" value="HDc"/>
    <property type="match status" value="1"/>
</dbReference>
<feature type="transmembrane region" description="Helical" evidence="2">
    <location>
        <begin position="95"/>
        <end position="113"/>
    </location>
</feature>
<keyword evidence="5" id="KW-1185">Reference proteome</keyword>
<dbReference type="InterPro" id="IPR037522">
    <property type="entry name" value="HD_GYP_dom"/>
</dbReference>
<dbReference type="AlphaFoldDB" id="A0A1T4MES6"/>
<evidence type="ECO:0000259" key="3">
    <source>
        <dbReference type="PROSITE" id="PS51832"/>
    </source>
</evidence>
<dbReference type="Pfam" id="PF13487">
    <property type="entry name" value="HD_5"/>
    <property type="match status" value="1"/>
</dbReference>
<keyword evidence="2" id="KW-0472">Membrane</keyword>
<dbReference type="PANTHER" id="PTHR43155">
    <property type="entry name" value="CYCLIC DI-GMP PHOSPHODIESTERASE PA4108-RELATED"/>
    <property type="match status" value="1"/>
</dbReference>
<dbReference type="RefSeq" id="WP_159071938.1">
    <property type="nucleotide sequence ID" value="NZ_FUXM01000004.1"/>
</dbReference>
<feature type="transmembrane region" description="Helical" evidence="2">
    <location>
        <begin position="43"/>
        <end position="61"/>
    </location>
</feature>
<dbReference type="InterPro" id="IPR003607">
    <property type="entry name" value="HD/PDEase_dom"/>
</dbReference>
<evidence type="ECO:0000256" key="2">
    <source>
        <dbReference type="SAM" id="Phobius"/>
    </source>
</evidence>
<dbReference type="EMBL" id="FUXM01000004">
    <property type="protein sequence ID" value="SJZ65442.1"/>
    <property type="molecule type" value="Genomic_DNA"/>
</dbReference>
<dbReference type="CDD" id="cd00077">
    <property type="entry name" value="HDc"/>
    <property type="match status" value="1"/>
</dbReference>
<proteinExistence type="predicted"/>
<evidence type="ECO:0000313" key="5">
    <source>
        <dbReference type="Proteomes" id="UP000189933"/>
    </source>
</evidence>
<dbReference type="SUPFAM" id="SSF109604">
    <property type="entry name" value="HD-domain/PDEase-like"/>
    <property type="match status" value="1"/>
</dbReference>
<dbReference type="PROSITE" id="PS51832">
    <property type="entry name" value="HD_GYP"/>
    <property type="match status" value="1"/>
</dbReference>
<dbReference type="SUPFAM" id="SSF55781">
    <property type="entry name" value="GAF domain-like"/>
    <property type="match status" value="1"/>
</dbReference>
<accession>A0A1T4MES6</accession>
<keyword evidence="2" id="KW-0812">Transmembrane</keyword>
<feature type="transmembrane region" description="Helical" evidence="2">
    <location>
        <begin position="143"/>
        <end position="161"/>
    </location>
</feature>
<feature type="compositionally biased region" description="Gly residues" evidence="1">
    <location>
        <begin position="720"/>
        <end position="741"/>
    </location>
</feature>
<feature type="region of interest" description="Disordered" evidence="1">
    <location>
        <begin position="698"/>
        <end position="741"/>
    </location>
</feature>
<evidence type="ECO:0000313" key="4">
    <source>
        <dbReference type="EMBL" id="SJZ65442.1"/>
    </source>
</evidence>
<protein>
    <submittedName>
        <fullName evidence="4">HD domain-containing protein</fullName>
    </submittedName>
</protein>
<dbReference type="OrthoDB" id="9804747at2"/>
<organism evidence="4 5">
    <name type="scientific">Carboxydocella sporoproducens DSM 16521</name>
    <dbReference type="NCBI Taxonomy" id="1121270"/>
    <lineage>
        <taxon>Bacteria</taxon>
        <taxon>Bacillati</taxon>
        <taxon>Bacillota</taxon>
        <taxon>Clostridia</taxon>
        <taxon>Eubacteriales</taxon>
        <taxon>Clostridiales Family XVI. Incertae Sedis</taxon>
        <taxon>Carboxydocella</taxon>
    </lineage>
</organism>
<sequence length="741" mass="83605">MFEPVWQWLKTRNKRFWAITMAWLRWLGYGGFLYLTAMDKSEGWWQLALLGWLVLLGLQYLRYLRAPLHGPMMWMVFLGELGYLVWLTAHHSGQAGALIIFYYLHLLTILLAYEQLEAALMFMVHQGVVLIAYYSGWISGEFLARYLLGLLVMAGANFWQWDKIIRERQFWAAKRNYQRLALRLADHSTRLLQHQLTENEYKDLLQEMLELLCGLPGGAVFRRQEQGTWELYLAFGVAVRGQQELLPLPRGIRTIRIEHIPYLLGELQELPVKFKGKKEKYAFAPLVNINQVPETLAPETGWRLARVIELWQQGPVLKAANRAYITGIAGPGEAGAPIRIERELELALPRMVLRFLTAATGARQAFIIARNQVTVAVDEEHELPIICLDQTLEALLLLAQSREEGLLVNNLAVLGLWSREQEDSLHNIMVYPLLSNNEVQGYLVLQNKWGYHPFTEEEWQLGGTVARSLGLNLGIKNFVASLLQKQDDAYRLLASACQAYVSFLGGHLRRTADLAEKMALALGLPADQARKIWRAGLIHDIGMLAIERQLLTKPGPLSFLEKNLVQDHVKYARKILQGQKMVDKEILEMVEQHHERWDGRGYPAGLKGDEISLGARILAVAETFDAILNFRHYQPPRSLVEALEELMREAGQQFDPLLVDVLIIIINEEQHKGNDLMRDLRWVQELAQEAAVAASWLSGGDRDGSQGMDFSGQDNRSGNSPGGSGTGPAPGGTGSAGAGSE</sequence>
<feature type="domain" description="HD-GYP" evidence="3">
    <location>
        <begin position="482"/>
        <end position="678"/>
    </location>
</feature>
<feature type="transmembrane region" description="Helical" evidence="2">
    <location>
        <begin position="120"/>
        <end position="137"/>
    </location>
</feature>
<reference evidence="5" key="1">
    <citation type="submission" date="2017-02" db="EMBL/GenBank/DDBJ databases">
        <authorList>
            <person name="Varghese N."/>
            <person name="Submissions S."/>
        </authorList>
    </citation>
    <scope>NUCLEOTIDE SEQUENCE [LARGE SCALE GENOMIC DNA]</scope>
    <source>
        <strain evidence="5">DSM 16521</strain>
    </source>
</reference>
<feature type="transmembrane region" description="Helical" evidence="2">
    <location>
        <begin position="16"/>
        <end position="37"/>
    </location>
</feature>
<name>A0A1T4MES6_9FIRM</name>
<dbReference type="Proteomes" id="UP000189933">
    <property type="component" value="Unassembled WGS sequence"/>
</dbReference>
<keyword evidence="2" id="KW-1133">Transmembrane helix</keyword>